<reference evidence="2" key="1">
    <citation type="journal article" date="2023" name="Mol. Biol. Evol.">
        <title>Third-Generation Sequencing Reveals the Adaptive Role of the Epigenome in Three Deep-Sea Polychaetes.</title>
        <authorList>
            <person name="Perez M."/>
            <person name="Aroh O."/>
            <person name="Sun Y."/>
            <person name="Lan Y."/>
            <person name="Juniper S.K."/>
            <person name="Young C.R."/>
            <person name="Angers B."/>
            <person name="Qian P.Y."/>
        </authorList>
    </citation>
    <scope>NUCLEOTIDE SEQUENCE</scope>
    <source>
        <strain evidence="2">R07B-5</strain>
    </source>
</reference>
<dbReference type="GO" id="GO:0005886">
    <property type="term" value="C:plasma membrane"/>
    <property type="evidence" value="ECO:0007669"/>
    <property type="project" value="TreeGrafter"/>
</dbReference>
<dbReference type="PANTHER" id="PTHR13800:SF12">
    <property type="entry name" value="TRANSIENT RECEPTOR POTENTIAL CATION CHANNEL SUBFAMILY M MEMBER-LIKE 2"/>
    <property type="match status" value="1"/>
</dbReference>
<dbReference type="Pfam" id="PF18139">
    <property type="entry name" value="LSDAT_euk"/>
    <property type="match status" value="1"/>
</dbReference>
<dbReference type="GO" id="GO:0099604">
    <property type="term" value="F:ligand-gated calcium channel activity"/>
    <property type="evidence" value="ECO:0007669"/>
    <property type="project" value="TreeGrafter"/>
</dbReference>
<accession>A0AAD9NJA2</accession>
<name>A0AAD9NJA2_RIDPI</name>
<dbReference type="EMBL" id="JAODUO010000967">
    <property type="protein sequence ID" value="KAK2172372.1"/>
    <property type="molecule type" value="Genomic_DNA"/>
</dbReference>
<dbReference type="InterPro" id="IPR041491">
    <property type="entry name" value="TRPM_SLOG"/>
</dbReference>
<evidence type="ECO:0000313" key="3">
    <source>
        <dbReference type="Proteomes" id="UP001209878"/>
    </source>
</evidence>
<protein>
    <recommendedName>
        <fullName evidence="1">TRPM SLOG domain-containing protein</fullName>
    </recommendedName>
</protein>
<feature type="domain" description="TRPM SLOG" evidence="1">
    <location>
        <begin position="2"/>
        <end position="163"/>
    </location>
</feature>
<proteinExistence type="predicted"/>
<evidence type="ECO:0000313" key="2">
    <source>
        <dbReference type="EMBL" id="KAK2172372.1"/>
    </source>
</evidence>
<dbReference type="PANTHER" id="PTHR13800">
    <property type="entry name" value="TRANSIENT RECEPTOR POTENTIAL CATION CHANNEL, SUBFAMILY M, MEMBER 6"/>
    <property type="match status" value="1"/>
</dbReference>
<gene>
    <name evidence="2" type="ORF">NP493_967g00037</name>
</gene>
<keyword evidence="3" id="KW-1185">Reference proteome</keyword>
<dbReference type="InterPro" id="IPR050927">
    <property type="entry name" value="TRPM"/>
</dbReference>
<dbReference type="Proteomes" id="UP001209878">
    <property type="component" value="Unassembled WGS sequence"/>
</dbReference>
<comment type="caution">
    <text evidence="2">The sequence shown here is derived from an EMBL/GenBank/DDBJ whole genome shotgun (WGS) entry which is preliminary data.</text>
</comment>
<organism evidence="2 3">
    <name type="scientific">Ridgeia piscesae</name>
    <name type="common">Tubeworm</name>
    <dbReference type="NCBI Taxonomy" id="27915"/>
    <lineage>
        <taxon>Eukaryota</taxon>
        <taxon>Metazoa</taxon>
        <taxon>Spiralia</taxon>
        <taxon>Lophotrochozoa</taxon>
        <taxon>Annelida</taxon>
        <taxon>Polychaeta</taxon>
        <taxon>Sedentaria</taxon>
        <taxon>Canalipalpata</taxon>
        <taxon>Sabellida</taxon>
        <taxon>Siboglinidae</taxon>
        <taxon>Ridgeia</taxon>
    </lineage>
</organism>
<sequence>MDTMLTLLKDVWHLDAPNLLISVTGGAKNFKMKPRLKEMFRRGLINVAKSTGGWIISGGMNEGVMKQVGDAVHDHLVAQGSKAGLVAFGIATWGCVKGKKTLVNEGDSWPAEYKDDVETGTNGKSALNPNHSHFILVDNGTQYIFGGEIDFRAKLEAKISEKYKEDGEWKDGREGGREGGQYVSHSRTSVLCCSVLSDTGLLLV</sequence>
<evidence type="ECO:0000259" key="1">
    <source>
        <dbReference type="Pfam" id="PF18139"/>
    </source>
</evidence>
<dbReference type="AlphaFoldDB" id="A0AAD9NJA2"/>